<comment type="caution">
    <text evidence="2">The sequence shown here is derived from an EMBL/GenBank/DDBJ whole genome shotgun (WGS) entry which is preliminary data.</text>
</comment>
<reference evidence="2 3" key="1">
    <citation type="journal article" date="2014" name="Agronomy (Basel)">
        <title>A Draft Genome Sequence for Ensete ventricosum, the Drought-Tolerant Tree Against Hunger.</title>
        <authorList>
            <person name="Harrison J."/>
            <person name="Moore K.A."/>
            <person name="Paszkiewicz K."/>
            <person name="Jones T."/>
            <person name="Grant M."/>
            <person name="Ambacheew D."/>
            <person name="Muzemil S."/>
            <person name="Studholme D.J."/>
        </authorList>
    </citation>
    <scope>NUCLEOTIDE SEQUENCE [LARGE SCALE GENOMIC DNA]</scope>
</reference>
<organism evidence="2 3">
    <name type="scientific">Ensete ventricosum</name>
    <name type="common">Abyssinian banana</name>
    <name type="synonym">Musa ensete</name>
    <dbReference type="NCBI Taxonomy" id="4639"/>
    <lineage>
        <taxon>Eukaryota</taxon>
        <taxon>Viridiplantae</taxon>
        <taxon>Streptophyta</taxon>
        <taxon>Embryophyta</taxon>
        <taxon>Tracheophyta</taxon>
        <taxon>Spermatophyta</taxon>
        <taxon>Magnoliopsida</taxon>
        <taxon>Liliopsida</taxon>
        <taxon>Zingiberales</taxon>
        <taxon>Musaceae</taxon>
        <taxon>Ensete</taxon>
    </lineage>
</organism>
<feature type="region of interest" description="Disordered" evidence="1">
    <location>
        <begin position="1"/>
        <end position="66"/>
    </location>
</feature>
<evidence type="ECO:0000313" key="3">
    <source>
        <dbReference type="Proteomes" id="UP000287651"/>
    </source>
</evidence>
<protein>
    <submittedName>
        <fullName evidence="2">Uncharacterized protein</fullName>
    </submittedName>
</protein>
<evidence type="ECO:0000256" key="1">
    <source>
        <dbReference type="SAM" id="MobiDB-lite"/>
    </source>
</evidence>
<dbReference type="AlphaFoldDB" id="A0A427B316"/>
<sequence length="66" mass="7652">MAGMVQDQERDERAEEKKKRRWRREGEEAEKKGREAGGDRQGRENFRAGQQTGNGGSYKQWAARGR</sequence>
<proteinExistence type="predicted"/>
<accession>A0A427B316</accession>
<feature type="compositionally biased region" description="Basic and acidic residues" evidence="1">
    <location>
        <begin position="7"/>
        <end position="17"/>
    </location>
</feature>
<dbReference type="EMBL" id="AMZH03000609">
    <property type="protein sequence ID" value="RRT82865.1"/>
    <property type="molecule type" value="Genomic_DNA"/>
</dbReference>
<feature type="compositionally biased region" description="Basic and acidic residues" evidence="1">
    <location>
        <begin position="24"/>
        <end position="46"/>
    </location>
</feature>
<gene>
    <name evidence="2" type="ORF">B296_00019125</name>
</gene>
<dbReference type="Proteomes" id="UP000287651">
    <property type="component" value="Unassembled WGS sequence"/>
</dbReference>
<evidence type="ECO:0000313" key="2">
    <source>
        <dbReference type="EMBL" id="RRT82865.1"/>
    </source>
</evidence>
<name>A0A427B316_ENSVE</name>